<dbReference type="AlphaFoldDB" id="A0AAP5H7N8"/>
<gene>
    <name evidence="1" type="ORF">J2W91_003868</name>
</gene>
<reference evidence="1" key="1">
    <citation type="submission" date="2023-07" db="EMBL/GenBank/DDBJ databases">
        <title>Sorghum-associated microbial communities from plants grown in Nebraska, USA.</title>
        <authorList>
            <person name="Schachtman D."/>
        </authorList>
    </citation>
    <scope>NUCLEOTIDE SEQUENCE</scope>
    <source>
        <strain evidence="1">BE80</strain>
    </source>
</reference>
<organism evidence="1 2">
    <name type="scientific">Paenibacillus amylolyticus</name>
    <dbReference type="NCBI Taxonomy" id="1451"/>
    <lineage>
        <taxon>Bacteria</taxon>
        <taxon>Bacillati</taxon>
        <taxon>Bacillota</taxon>
        <taxon>Bacilli</taxon>
        <taxon>Bacillales</taxon>
        <taxon>Paenibacillaceae</taxon>
        <taxon>Paenibacillus</taxon>
    </lineage>
</organism>
<dbReference type="Proteomes" id="UP001254832">
    <property type="component" value="Unassembled WGS sequence"/>
</dbReference>
<comment type="caution">
    <text evidence="1">The sequence shown here is derived from an EMBL/GenBank/DDBJ whole genome shotgun (WGS) entry which is preliminary data.</text>
</comment>
<evidence type="ECO:0000313" key="1">
    <source>
        <dbReference type="EMBL" id="MDR6725369.1"/>
    </source>
</evidence>
<evidence type="ECO:0000313" key="2">
    <source>
        <dbReference type="Proteomes" id="UP001254832"/>
    </source>
</evidence>
<sequence length="78" mass="8980">MSSRVGINPSIVLLVITNNDVPIHEKIFYRTGSLNTFTKPCITLYRIINVGKGLFWCTGLNNYLWINIQIYCIIMNNE</sequence>
<accession>A0AAP5H7N8</accession>
<dbReference type="EMBL" id="JAVDTR010000011">
    <property type="protein sequence ID" value="MDR6725369.1"/>
    <property type="molecule type" value="Genomic_DNA"/>
</dbReference>
<protein>
    <submittedName>
        <fullName evidence="1">Uncharacterized protein</fullName>
    </submittedName>
</protein>
<name>A0AAP5H7N8_PAEAM</name>
<proteinExistence type="predicted"/>